<name>A0A5J5A728_9ASTE</name>
<organism evidence="2 3">
    <name type="scientific">Nyssa sinensis</name>
    <dbReference type="NCBI Taxonomy" id="561372"/>
    <lineage>
        <taxon>Eukaryota</taxon>
        <taxon>Viridiplantae</taxon>
        <taxon>Streptophyta</taxon>
        <taxon>Embryophyta</taxon>
        <taxon>Tracheophyta</taxon>
        <taxon>Spermatophyta</taxon>
        <taxon>Magnoliopsida</taxon>
        <taxon>eudicotyledons</taxon>
        <taxon>Gunneridae</taxon>
        <taxon>Pentapetalae</taxon>
        <taxon>asterids</taxon>
        <taxon>Cornales</taxon>
        <taxon>Nyssaceae</taxon>
        <taxon>Nyssa</taxon>
    </lineage>
</organism>
<dbReference type="EMBL" id="CM018046">
    <property type="protein sequence ID" value="KAA8526004.1"/>
    <property type="molecule type" value="Genomic_DNA"/>
</dbReference>
<protein>
    <submittedName>
        <fullName evidence="2">Uncharacterized protein</fullName>
    </submittedName>
</protein>
<proteinExistence type="predicted"/>
<evidence type="ECO:0000313" key="3">
    <source>
        <dbReference type="Proteomes" id="UP000325577"/>
    </source>
</evidence>
<feature type="compositionally biased region" description="Acidic residues" evidence="1">
    <location>
        <begin position="16"/>
        <end position="33"/>
    </location>
</feature>
<feature type="region of interest" description="Disordered" evidence="1">
    <location>
        <begin position="1"/>
        <end position="34"/>
    </location>
</feature>
<evidence type="ECO:0000256" key="1">
    <source>
        <dbReference type="SAM" id="MobiDB-lite"/>
    </source>
</evidence>
<dbReference type="AlphaFoldDB" id="A0A5J5A728"/>
<gene>
    <name evidence="2" type="ORF">F0562_007896</name>
</gene>
<keyword evidence="3" id="KW-1185">Reference proteome</keyword>
<dbReference type="Proteomes" id="UP000325577">
    <property type="component" value="Linkage Group LG3"/>
</dbReference>
<evidence type="ECO:0000313" key="2">
    <source>
        <dbReference type="EMBL" id="KAA8526004.1"/>
    </source>
</evidence>
<dbReference type="OrthoDB" id="1651420at2759"/>
<sequence>MVRANSNQGEKKCKEEDDELESEEDDKLADEDDSIARRRIVMGSKLLSWQRGRNSNNVLVVGETSDSREGESVANEKAGRVICLRWRFSPWALEEFDNADRPNLESVSRAIKEVSDKSGWVQDIPKMQKRPRKVRSMEEMVDFKLFRGNRKGAKMMMKSPKRVMMKGCYGHREPIDNDGSCFSPKSLFALPPDNSSLMLDSFHHADESSDQDLLLDVPSNSSIPQAELLLPTSSFGAQASACGSTVYLHLARP</sequence>
<accession>A0A5J5A728</accession>
<reference evidence="2 3" key="1">
    <citation type="submission" date="2019-09" db="EMBL/GenBank/DDBJ databases">
        <title>A chromosome-level genome assembly of the Chinese tupelo Nyssa sinensis.</title>
        <authorList>
            <person name="Yang X."/>
            <person name="Kang M."/>
            <person name="Yang Y."/>
            <person name="Xiong H."/>
            <person name="Wang M."/>
            <person name="Zhang Z."/>
            <person name="Wang Z."/>
            <person name="Wu H."/>
            <person name="Ma T."/>
            <person name="Liu J."/>
            <person name="Xi Z."/>
        </authorList>
    </citation>
    <scope>NUCLEOTIDE SEQUENCE [LARGE SCALE GENOMIC DNA]</scope>
    <source>
        <strain evidence="2">J267</strain>
        <tissue evidence="2">Leaf</tissue>
    </source>
</reference>